<dbReference type="RefSeq" id="WP_069938565.1">
    <property type="nucleotide sequence ID" value="NZ_MAMP01000021.1"/>
</dbReference>
<dbReference type="STRING" id="1714016.BA724_06680"/>
<feature type="domain" description="Glycosyltransferase subfamily 4-like N-terminal" evidence="2">
    <location>
        <begin position="22"/>
        <end position="208"/>
    </location>
</feature>
<keyword evidence="3" id="KW-0808">Transferase</keyword>
<dbReference type="CDD" id="cd03794">
    <property type="entry name" value="GT4_WbuB-like"/>
    <property type="match status" value="1"/>
</dbReference>
<evidence type="ECO:0000313" key="3">
    <source>
        <dbReference type="EMBL" id="OES44943.1"/>
    </source>
</evidence>
<dbReference type="AlphaFoldDB" id="A0A1E7DPF6"/>
<dbReference type="Pfam" id="PF13439">
    <property type="entry name" value="Glyco_transf_4"/>
    <property type="match status" value="1"/>
</dbReference>
<dbReference type="SUPFAM" id="SSF53756">
    <property type="entry name" value="UDP-Glycosyltransferase/glycogen phosphorylase"/>
    <property type="match status" value="1"/>
</dbReference>
<comment type="caution">
    <text evidence="3">The sequence shown here is derived from an EMBL/GenBank/DDBJ whole genome shotgun (WGS) entry which is preliminary data.</text>
</comment>
<dbReference type="OrthoDB" id="9811902at2"/>
<evidence type="ECO:0000259" key="1">
    <source>
        <dbReference type="Pfam" id="PF00534"/>
    </source>
</evidence>
<evidence type="ECO:0000313" key="4">
    <source>
        <dbReference type="Proteomes" id="UP000095658"/>
    </source>
</evidence>
<dbReference type="Proteomes" id="UP000095658">
    <property type="component" value="Unassembled WGS sequence"/>
</dbReference>
<sequence length="410" mass="47055">MNIWIFNHYAVAPSHVGGTRHFDLAKELSKKGYKVSIFASSFNHFSKREMIFEFNNNPYYAEKIDGVNYVWINTPPYENAIGRIKNILSYSSKVYRKAIKDYKIEKPDLIIGSSVHPLAAMAGYLISKKAKCKFYFEERDLWPQTFVDFEKLSPKHPVAQILYKLETFLYKKADRIIVLFDKATNYVQSKGIDSSKVIYLPNGVSLDRFESLKKDKEIDVMFEGLDRKFLMIYTGSHGIANHLSPLIDLMGMLKDNPQIHLLMIGNGDQKNSLIEKAKNEKINNITFKDSVSKESIPFLLSKADVSIISMLESPLYKWGFSMNKLYDYMAGGLPIIMIANPKMVGELSEQKGIQVSNDLSKLSEKIIEYSNSPTNVKDDGKFLTTYVKQRYSWEVLASKLNEYLLKDIKK</sequence>
<dbReference type="EMBL" id="MAMP01000021">
    <property type="protein sequence ID" value="OES44943.1"/>
    <property type="molecule type" value="Genomic_DNA"/>
</dbReference>
<dbReference type="GO" id="GO:0016758">
    <property type="term" value="F:hexosyltransferase activity"/>
    <property type="evidence" value="ECO:0007669"/>
    <property type="project" value="TreeGrafter"/>
</dbReference>
<dbReference type="Gene3D" id="3.40.50.2000">
    <property type="entry name" value="Glycogen Phosphorylase B"/>
    <property type="match status" value="2"/>
</dbReference>
<reference evidence="3 4" key="1">
    <citation type="submission" date="2016-06" db="EMBL/GenBank/DDBJ databases">
        <title>Domibacillus iocasae genome sequencing.</title>
        <authorList>
            <person name="Verma A."/>
            <person name="Pal Y."/>
            <person name="Ojha A.K."/>
            <person name="Krishnamurthi S."/>
        </authorList>
    </citation>
    <scope>NUCLEOTIDE SEQUENCE [LARGE SCALE GENOMIC DNA]</scope>
    <source>
        <strain evidence="3 4">DSM 29979</strain>
    </source>
</reference>
<dbReference type="InterPro" id="IPR028098">
    <property type="entry name" value="Glyco_trans_4-like_N"/>
</dbReference>
<dbReference type="Pfam" id="PF00534">
    <property type="entry name" value="Glycos_transf_1"/>
    <property type="match status" value="1"/>
</dbReference>
<accession>A0A1E7DPF6</accession>
<name>A0A1E7DPF6_9BACI</name>
<gene>
    <name evidence="3" type="ORF">BA724_06680</name>
</gene>
<feature type="domain" description="Glycosyl transferase family 1" evidence="1">
    <location>
        <begin position="227"/>
        <end position="373"/>
    </location>
</feature>
<dbReference type="PANTHER" id="PTHR45947">
    <property type="entry name" value="SULFOQUINOVOSYL TRANSFERASE SQD2"/>
    <property type="match status" value="1"/>
</dbReference>
<dbReference type="InterPro" id="IPR001296">
    <property type="entry name" value="Glyco_trans_1"/>
</dbReference>
<dbReference type="InterPro" id="IPR050194">
    <property type="entry name" value="Glycosyltransferase_grp1"/>
</dbReference>
<proteinExistence type="predicted"/>
<organism evidence="3 4">
    <name type="scientific">Domibacillus iocasae</name>
    <dbReference type="NCBI Taxonomy" id="1714016"/>
    <lineage>
        <taxon>Bacteria</taxon>
        <taxon>Bacillati</taxon>
        <taxon>Bacillota</taxon>
        <taxon>Bacilli</taxon>
        <taxon>Bacillales</taxon>
        <taxon>Bacillaceae</taxon>
        <taxon>Domibacillus</taxon>
    </lineage>
</organism>
<dbReference type="PANTHER" id="PTHR45947:SF3">
    <property type="entry name" value="SULFOQUINOVOSYL TRANSFERASE SQD2"/>
    <property type="match status" value="1"/>
</dbReference>
<evidence type="ECO:0000259" key="2">
    <source>
        <dbReference type="Pfam" id="PF13439"/>
    </source>
</evidence>
<keyword evidence="4" id="KW-1185">Reference proteome</keyword>
<protein>
    <submittedName>
        <fullName evidence="3">Glycosyltransferase WbuB</fullName>
    </submittedName>
</protein>